<dbReference type="Proteomes" id="UP000001405">
    <property type="component" value="Chromosome"/>
</dbReference>
<keyword evidence="2" id="KW-1133">Transmembrane helix</keyword>
<dbReference type="AlphaFoldDB" id="D3EMV1"/>
<dbReference type="InterPro" id="IPR003790">
    <property type="entry name" value="GHL10"/>
</dbReference>
<accession>D3EMV1</accession>
<evidence type="ECO:0000313" key="5">
    <source>
        <dbReference type="Proteomes" id="UP000001405"/>
    </source>
</evidence>
<dbReference type="PANTHER" id="PTHR43405:SF1">
    <property type="entry name" value="GLYCOSYL HYDROLASE DIGH"/>
    <property type="match status" value="1"/>
</dbReference>
<proteinExistence type="predicted"/>
<dbReference type="RefSeq" id="WP_012953466.1">
    <property type="nucleotide sequence ID" value="NC_013771.1"/>
</dbReference>
<evidence type="ECO:0000256" key="2">
    <source>
        <dbReference type="SAM" id="Phobius"/>
    </source>
</evidence>
<organism evidence="5">
    <name type="scientific">Atelocyanobacterium thalassa (isolate ALOHA)</name>
    <dbReference type="NCBI Taxonomy" id="1453429"/>
    <lineage>
        <taxon>Bacteria</taxon>
        <taxon>Bacillati</taxon>
        <taxon>Cyanobacteriota</taxon>
        <taxon>Cyanophyceae</taxon>
        <taxon>Oscillatoriophycideae</taxon>
        <taxon>Chroococcales</taxon>
        <taxon>Aphanothecaceae</taxon>
        <taxon>Candidatus Atelocyanobacterium</taxon>
        <taxon>Candidatus Atelocyanobacterium thalassae</taxon>
    </lineage>
</organism>
<reference evidence="4 5" key="1">
    <citation type="journal article" date="2010" name="Nature">
        <title>Metabolic streamlining in an open-ocean nitrogen-fixing cyanobacterium.</title>
        <authorList>
            <person name="Tripp H.J."/>
            <person name="Bench S.R."/>
            <person name="Turk K.A."/>
            <person name="Foster R.A."/>
            <person name="Desany B.A."/>
            <person name="Niazi F."/>
            <person name="Affourtit J.P."/>
            <person name="Zehr J.P."/>
        </authorList>
    </citation>
    <scope>NUCLEOTIDE SEQUENCE [LARGE SCALE GENOMIC DNA]</scope>
    <source>
        <strain evidence="5">ALOHA</strain>
    </source>
</reference>
<dbReference type="OrthoDB" id="580981at2"/>
<feature type="domain" description="Glycosyl hydrolase-like 10" evidence="3">
    <location>
        <begin position="54"/>
        <end position="371"/>
    </location>
</feature>
<evidence type="ECO:0000259" key="3">
    <source>
        <dbReference type="Pfam" id="PF02638"/>
    </source>
</evidence>
<keyword evidence="2" id="KW-0812">Transmembrane</keyword>
<dbReference type="InterPro" id="IPR017853">
    <property type="entry name" value="GH"/>
</dbReference>
<sequence>MRKKINLAIDTLIVFNRRQKQKIIIFLVIFLGSLCTQFIFSSLLPVYSHNKPAEIRGVWLTNIDSEVLFDSKVLTESINTLSELNFNTLYPAVWNWGYTLYPSDIAQSKIGESLDPEEKLQERDVLREIVEQGHKKGLAVIPWFEFGFMAPADSALAQRNKNWLTQRQDKSTIWLEGKTHKRVWLNPLHPEVQDFITSLLAEIVTNYNIDGIQLDDHFGIPFDFGYDDFTLKLYKKEHNGKAPPRTPSYLKMGSNNCMSNDPAWIEWTQWRREKITQYIEKIFITIKKINPNIIISVSPNPQPFSANCFLLDWQSWEEKGLIEELVLQVYRENIIDFRREINRPEVRRARSHIPFGIGILSGLKNRPIPTKRIVEQVQNTRKANLSGVSFFFYESLWNMGPESPAKRQSIFKQIFPTLIDRPSTNN</sequence>
<dbReference type="InterPro" id="IPR052177">
    <property type="entry name" value="Divisome_Glycosyl_Hydrolase"/>
</dbReference>
<gene>
    <name evidence="4" type="ordered locus">UCYN_00450</name>
</gene>
<dbReference type="Pfam" id="PF02638">
    <property type="entry name" value="GHL10"/>
    <property type="match status" value="1"/>
</dbReference>
<dbReference type="STRING" id="1453429.UCYN_00450"/>
<keyword evidence="2" id="KW-0472">Membrane</keyword>
<keyword evidence="5" id="KW-1185">Reference proteome</keyword>
<evidence type="ECO:0000313" key="4">
    <source>
        <dbReference type="EMBL" id="ADB94801.1"/>
    </source>
</evidence>
<feature type="transmembrane region" description="Helical" evidence="2">
    <location>
        <begin position="23"/>
        <end position="47"/>
    </location>
</feature>
<name>D3EMV1_ATETH</name>
<dbReference type="PANTHER" id="PTHR43405">
    <property type="entry name" value="GLYCOSYL HYDROLASE DIGH"/>
    <property type="match status" value="1"/>
</dbReference>
<dbReference type="PATRIC" id="fig|713887.8.peg.36"/>
<dbReference type="KEGG" id="cyu:UCYN_00450"/>
<evidence type="ECO:0000256" key="1">
    <source>
        <dbReference type="ARBA" id="ARBA00022729"/>
    </source>
</evidence>
<keyword evidence="1" id="KW-0732">Signal</keyword>
<dbReference type="Gene3D" id="3.20.20.80">
    <property type="entry name" value="Glycosidases"/>
    <property type="match status" value="1"/>
</dbReference>
<protein>
    <submittedName>
        <fullName evidence="4">Uncharacterized conserved protein</fullName>
    </submittedName>
</protein>
<dbReference type="EMBL" id="CP001842">
    <property type="protein sequence ID" value="ADB94801.1"/>
    <property type="molecule type" value="Genomic_DNA"/>
</dbReference>
<dbReference type="SUPFAM" id="SSF51445">
    <property type="entry name" value="(Trans)glycosidases"/>
    <property type="match status" value="1"/>
</dbReference>
<dbReference type="HOGENOM" id="CLU_029517_1_1_3"/>